<evidence type="ECO:0000259" key="1">
    <source>
        <dbReference type="Pfam" id="PF08719"/>
    </source>
</evidence>
<reference evidence="2" key="1">
    <citation type="submission" date="2021-03" db="EMBL/GenBank/DDBJ databases">
        <authorList>
            <person name="Bekaert M."/>
        </authorList>
    </citation>
    <scope>NUCLEOTIDE SEQUENCE</scope>
</reference>
<keyword evidence="3" id="KW-1185">Reference proteome</keyword>
<dbReference type="InterPro" id="IPR037238">
    <property type="entry name" value="YbiA-like_sf"/>
</dbReference>
<dbReference type="CDD" id="cd15457">
    <property type="entry name" value="NADAR"/>
    <property type="match status" value="1"/>
</dbReference>
<evidence type="ECO:0000313" key="3">
    <source>
        <dbReference type="Proteomes" id="UP000683360"/>
    </source>
</evidence>
<dbReference type="Gene3D" id="1.10.357.40">
    <property type="entry name" value="YbiA-like"/>
    <property type="match status" value="1"/>
</dbReference>
<dbReference type="AlphaFoldDB" id="A0A8S3RHI7"/>
<dbReference type="Pfam" id="PF08719">
    <property type="entry name" value="NADAR"/>
    <property type="match status" value="1"/>
</dbReference>
<gene>
    <name evidence="2" type="ORF">MEDL_22333</name>
</gene>
<comment type="caution">
    <text evidence="2">The sequence shown here is derived from an EMBL/GenBank/DDBJ whole genome shotgun (WGS) entry which is preliminary data.</text>
</comment>
<dbReference type="EMBL" id="CAJPWZ010001103">
    <property type="protein sequence ID" value="CAG2208113.1"/>
    <property type="molecule type" value="Genomic_DNA"/>
</dbReference>
<sequence length="247" mass="28832">MKTEILKETDPAKIKRLGRRVQIDATEWERVSYDITKRGIWAKFSSDKTLRRYLQATHRKILAVSSPTDLKWGTGYAITDPNAYHQKMWRGQNLLGQALMEVREDLMMKDRTFYFHLLHHLPQYIKLYGPPRNFWMFPYERFNLTLTEAVSNNQYPELSVIKKVKVQWLITLLDSAGFFRPIKVEAAKLNSQLSVGRFIPETRQLTADEIPHIHDFFQCEVIQSVPSVNCCCPTGKLREGLFAIGPW</sequence>
<name>A0A8S3RHI7_MYTED</name>
<evidence type="ECO:0000313" key="2">
    <source>
        <dbReference type="EMBL" id="CAG2208113.1"/>
    </source>
</evidence>
<proteinExistence type="predicted"/>
<dbReference type="NCBIfam" id="TIGR02464">
    <property type="entry name" value="ribofla_fusion"/>
    <property type="match status" value="1"/>
</dbReference>
<feature type="domain" description="NADAR" evidence="1">
    <location>
        <begin position="3"/>
        <end position="106"/>
    </location>
</feature>
<accession>A0A8S3RHI7</accession>
<dbReference type="InterPro" id="IPR012816">
    <property type="entry name" value="NADAR"/>
</dbReference>
<dbReference type="OrthoDB" id="206452at2759"/>
<dbReference type="Proteomes" id="UP000683360">
    <property type="component" value="Unassembled WGS sequence"/>
</dbReference>
<organism evidence="2 3">
    <name type="scientific">Mytilus edulis</name>
    <name type="common">Blue mussel</name>
    <dbReference type="NCBI Taxonomy" id="6550"/>
    <lineage>
        <taxon>Eukaryota</taxon>
        <taxon>Metazoa</taxon>
        <taxon>Spiralia</taxon>
        <taxon>Lophotrochozoa</taxon>
        <taxon>Mollusca</taxon>
        <taxon>Bivalvia</taxon>
        <taxon>Autobranchia</taxon>
        <taxon>Pteriomorphia</taxon>
        <taxon>Mytilida</taxon>
        <taxon>Mytiloidea</taxon>
        <taxon>Mytilidae</taxon>
        <taxon>Mytilinae</taxon>
        <taxon>Mytilus</taxon>
    </lineage>
</organism>
<dbReference type="SUPFAM" id="SSF143990">
    <property type="entry name" value="YbiA-like"/>
    <property type="match status" value="1"/>
</dbReference>
<protein>
    <submittedName>
        <fullName evidence="2">K09935</fullName>
    </submittedName>
</protein>